<dbReference type="EMBL" id="SUNJ01011188">
    <property type="protein sequence ID" value="TPP59081.1"/>
    <property type="molecule type" value="Genomic_DNA"/>
</dbReference>
<gene>
    <name evidence="2" type="ORF">FGIG_02708</name>
</gene>
<organism evidence="2 3">
    <name type="scientific">Fasciola gigantica</name>
    <name type="common">Giant liver fluke</name>
    <dbReference type="NCBI Taxonomy" id="46835"/>
    <lineage>
        <taxon>Eukaryota</taxon>
        <taxon>Metazoa</taxon>
        <taxon>Spiralia</taxon>
        <taxon>Lophotrochozoa</taxon>
        <taxon>Platyhelminthes</taxon>
        <taxon>Trematoda</taxon>
        <taxon>Digenea</taxon>
        <taxon>Plagiorchiida</taxon>
        <taxon>Echinostomata</taxon>
        <taxon>Echinostomatoidea</taxon>
        <taxon>Fasciolidae</taxon>
        <taxon>Fasciola</taxon>
    </lineage>
</organism>
<feature type="compositionally biased region" description="Polar residues" evidence="1">
    <location>
        <begin position="40"/>
        <end position="58"/>
    </location>
</feature>
<evidence type="ECO:0000313" key="3">
    <source>
        <dbReference type="Proteomes" id="UP000316759"/>
    </source>
</evidence>
<proteinExistence type="predicted"/>
<dbReference type="Proteomes" id="UP000316759">
    <property type="component" value="Unassembled WGS sequence"/>
</dbReference>
<feature type="region of interest" description="Disordered" evidence="1">
    <location>
        <begin position="1"/>
        <end position="58"/>
    </location>
</feature>
<evidence type="ECO:0000313" key="2">
    <source>
        <dbReference type="EMBL" id="TPP59081.1"/>
    </source>
</evidence>
<dbReference type="AlphaFoldDB" id="A0A504YEY6"/>
<protein>
    <submittedName>
        <fullName evidence="2">Uncharacterized protein</fullName>
    </submittedName>
</protein>
<sequence>MAVAQLPSADRLPRRSQIEHRKHPSYSDRHDGVQIDGAIPNSNRTQSPRTVRTNSCINKQTSDNDTRIIDENGNVEAVYNRTNGRTDHNATVTQSGIITFADGQIGIVPPSETER</sequence>
<feature type="compositionally biased region" description="Basic and acidic residues" evidence="1">
    <location>
        <begin position="11"/>
        <end position="33"/>
    </location>
</feature>
<comment type="caution">
    <text evidence="2">The sequence shown here is derived from an EMBL/GenBank/DDBJ whole genome shotgun (WGS) entry which is preliminary data.</text>
</comment>
<evidence type="ECO:0000256" key="1">
    <source>
        <dbReference type="SAM" id="MobiDB-lite"/>
    </source>
</evidence>
<accession>A0A504YEY6</accession>
<reference evidence="2 3" key="1">
    <citation type="submission" date="2019-04" db="EMBL/GenBank/DDBJ databases">
        <title>Annotation for the trematode Fasciola gigantica.</title>
        <authorList>
            <person name="Choi Y.-J."/>
        </authorList>
    </citation>
    <scope>NUCLEOTIDE SEQUENCE [LARGE SCALE GENOMIC DNA]</scope>
    <source>
        <strain evidence="2">Uganda_cow_1</strain>
    </source>
</reference>
<name>A0A504YEY6_FASGI</name>
<keyword evidence="3" id="KW-1185">Reference proteome</keyword>